<dbReference type="Proteomes" id="UP000250235">
    <property type="component" value="Unassembled WGS sequence"/>
</dbReference>
<dbReference type="AlphaFoldDB" id="A0A2Z7A1N4"/>
<name>A0A2Z7A1N4_9LAMI</name>
<reference evidence="2 3" key="1">
    <citation type="journal article" date="2015" name="Proc. Natl. Acad. Sci. U.S.A.">
        <title>The resurrection genome of Boea hygrometrica: A blueprint for survival of dehydration.</title>
        <authorList>
            <person name="Xiao L."/>
            <person name="Yang G."/>
            <person name="Zhang L."/>
            <person name="Yang X."/>
            <person name="Zhao S."/>
            <person name="Ji Z."/>
            <person name="Zhou Q."/>
            <person name="Hu M."/>
            <person name="Wang Y."/>
            <person name="Chen M."/>
            <person name="Xu Y."/>
            <person name="Jin H."/>
            <person name="Xiao X."/>
            <person name="Hu G."/>
            <person name="Bao F."/>
            <person name="Hu Y."/>
            <person name="Wan P."/>
            <person name="Li L."/>
            <person name="Deng X."/>
            <person name="Kuang T."/>
            <person name="Xiang C."/>
            <person name="Zhu J.K."/>
            <person name="Oliver M.J."/>
            <person name="He Y."/>
        </authorList>
    </citation>
    <scope>NUCLEOTIDE SEQUENCE [LARGE SCALE GENOMIC DNA]</scope>
    <source>
        <strain evidence="3">cv. XS01</strain>
    </source>
</reference>
<dbReference type="EMBL" id="KV087232">
    <property type="protein sequence ID" value="KZT76858.1"/>
    <property type="molecule type" value="Genomic_DNA"/>
</dbReference>
<gene>
    <name evidence="2" type="ORF">F511_46119</name>
</gene>
<keyword evidence="3" id="KW-1185">Reference proteome</keyword>
<evidence type="ECO:0000313" key="2">
    <source>
        <dbReference type="EMBL" id="KZT76858.1"/>
    </source>
</evidence>
<evidence type="ECO:0000256" key="1">
    <source>
        <dbReference type="SAM" id="MobiDB-lite"/>
    </source>
</evidence>
<protein>
    <submittedName>
        <fullName evidence="2">Uncharacterized protein</fullName>
    </submittedName>
</protein>
<feature type="region of interest" description="Disordered" evidence="1">
    <location>
        <begin position="67"/>
        <end position="88"/>
    </location>
</feature>
<proteinExistence type="predicted"/>
<sequence length="88" mass="9497">MCDAGRVPAAGEAAERCCSFTREGTRRHGKEAAACATLAGHLARLLRDDVRLAARLRRWRAPLRRAQNSFVTAPPPAGRRSGDVPAMS</sequence>
<organism evidence="2 3">
    <name type="scientific">Dorcoceras hygrometricum</name>
    <dbReference type="NCBI Taxonomy" id="472368"/>
    <lineage>
        <taxon>Eukaryota</taxon>
        <taxon>Viridiplantae</taxon>
        <taxon>Streptophyta</taxon>
        <taxon>Embryophyta</taxon>
        <taxon>Tracheophyta</taxon>
        <taxon>Spermatophyta</taxon>
        <taxon>Magnoliopsida</taxon>
        <taxon>eudicotyledons</taxon>
        <taxon>Gunneridae</taxon>
        <taxon>Pentapetalae</taxon>
        <taxon>asterids</taxon>
        <taxon>lamiids</taxon>
        <taxon>Lamiales</taxon>
        <taxon>Gesneriaceae</taxon>
        <taxon>Didymocarpoideae</taxon>
        <taxon>Trichosporeae</taxon>
        <taxon>Loxocarpinae</taxon>
        <taxon>Dorcoceras</taxon>
    </lineage>
</organism>
<accession>A0A2Z7A1N4</accession>
<evidence type="ECO:0000313" key="3">
    <source>
        <dbReference type="Proteomes" id="UP000250235"/>
    </source>
</evidence>